<dbReference type="EMBL" id="RHHQ01000015">
    <property type="protein sequence ID" value="RNB85176.1"/>
    <property type="molecule type" value="Genomic_DNA"/>
</dbReference>
<dbReference type="InterPro" id="IPR004761">
    <property type="entry name" value="Spore_GerAB"/>
</dbReference>
<evidence type="ECO:0000313" key="10">
    <source>
        <dbReference type="Proteomes" id="UP000271031"/>
    </source>
</evidence>
<dbReference type="AlphaFoldDB" id="A0A3M8DAZ7"/>
<evidence type="ECO:0000256" key="5">
    <source>
        <dbReference type="ARBA" id="ARBA00022692"/>
    </source>
</evidence>
<organism evidence="9 10">
    <name type="scientific">Brevibacillus fluminis</name>
    <dbReference type="NCBI Taxonomy" id="511487"/>
    <lineage>
        <taxon>Bacteria</taxon>
        <taxon>Bacillati</taxon>
        <taxon>Bacillota</taxon>
        <taxon>Bacilli</taxon>
        <taxon>Bacillales</taxon>
        <taxon>Paenibacillaceae</taxon>
        <taxon>Brevibacillus</taxon>
    </lineage>
</organism>
<dbReference type="Pfam" id="PF03845">
    <property type="entry name" value="Spore_permease"/>
    <property type="match status" value="1"/>
</dbReference>
<comment type="subcellular location">
    <subcellularLocation>
        <location evidence="1">Membrane</location>
        <topology evidence="1">Multi-pass membrane protein</topology>
    </subcellularLocation>
</comment>
<feature type="transmembrane region" description="Helical" evidence="8">
    <location>
        <begin position="41"/>
        <end position="61"/>
    </location>
</feature>
<feature type="transmembrane region" description="Helical" evidence="8">
    <location>
        <begin position="339"/>
        <end position="359"/>
    </location>
</feature>
<keyword evidence="6 8" id="KW-1133">Transmembrane helix</keyword>
<feature type="transmembrane region" description="Helical" evidence="8">
    <location>
        <begin position="308"/>
        <end position="327"/>
    </location>
</feature>
<feature type="transmembrane region" description="Helical" evidence="8">
    <location>
        <begin position="145"/>
        <end position="163"/>
    </location>
</feature>
<keyword evidence="10" id="KW-1185">Reference proteome</keyword>
<feature type="transmembrane region" description="Helical" evidence="8">
    <location>
        <begin position="120"/>
        <end position="138"/>
    </location>
</feature>
<dbReference type="PANTHER" id="PTHR34975:SF2">
    <property type="entry name" value="SPORE GERMINATION PROTEIN A2"/>
    <property type="match status" value="1"/>
</dbReference>
<evidence type="ECO:0000256" key="8">
    <source>
        <dbReference type="SAM" id="Phobius"/>
    </source>
</evidence>
<feature type="transmembrane region" description="Helical" evidence="8">
    <location>
        <begin position="81"/>
        <end position="105"/>
    </location>
</feature>
<dbReference type="PANTHER" id="PTHR34975">
    <property type="entry name" value="SPORE GERMINATION PROTEIN A2"/>
    <property type="match status" value="1"/>
</dbReference>
<accession>A0A3M8DAZ7</accession>
<evidence type="ECO:0000256" key="4">
    <source>
        <dbReference type="ARBA" id="ARBA00022544"/>
    </source>
</evidence>
<evidence type="ECO:0000256" key="3">
    <source>
        <dbReference type="ARBA" id="ARBA00022448"/>
    </source>
</evidence>
<feature type="transmembrane region" description="Helical" evidence="8">
    <location>
        <begin position="183"/>
        <end position="207"/>
    </location>
</feature>
<keyword evidence="7 8" id="KW-0472">Membrane</keyword>
<proteinExistence type="inferred from homology"/>
<sequence>MLDNEKITAGQFRDLVILYTVGTSILVIPSFLAFYSQQDAWLTAIFGVILCQGIIFVQARLGLSMPTMTFVQMNEYLLGKWLGKCTSSIFLILPFLYSGAVLYYIGKFISTQFFAYTPPAFIHLLIASVLFLAVYLGVETFTRAAGIFLTFFYLLFIILVVLISPQIHSDNLFPIFGTGIKPMINATLTFAVYSSVDAVVLLMIYPVHVRNQRQAYKSYFVGNAIGGFIILVITILCVLVLGGTYTANQMFPSYLLAQKVNIGNFIQRIEAILALMWFVSTYYKLVLYFFGTCLGVSQVLGLRDYKPLVLPIGILVIYFSLTMYPNVVYQQEWDTKTSVPLSFSIDFCLPVLLLILYAVRKRKLKPEKG</sequence>
<dbReference type="NCBIfam" id="TIGR00912">
    <property type="entry name" value="2A0309"/>
    <property type="match status" value="1"/>
</dbReference>
<keyword evidence="3" id="KW-0813">Transport</keyword>
<keyword evidence="5 8" id="KW-0812">Transmembrane</keyword>
<dbReference type="OrthoDB" id="2078716at2"/>
<comment type="similarity">
    <text evidence="2">Belongs to the amino acid-polyamine-organocation (APC) superfamily. Spore germination protein (SGP) (TC 2.A.3.9) family.</text>
</comment>
<name>A0A3M8DAZ7_9BACL</name>
<dbReference type="Proteomes" id="UP000271031">
    <property type="component" value="Unassembled WGS sequence"/>
</dbReference>
<evidence type="ECO:0000256" key="7">
    <source>
        <dbReference type="ARBA" id="ARBA00023136"/>
    </source>
</evidence>
<feature type="transmembrane region" description="Helical" evidence="8">
    <location>
        <begin position="12"/>
        <end position="35"/>
    </location>
</feature>
<comment type="caution">
    <text evidence="9">The sequence shown here is derived from an EMBL/GenBank/DDBJ whole genome shotgun (WGS) entry which is preliminary data.</text>
</comment>
<evidence type="ECO:0000256" key="6">
    <source>
        <dbReference type="ARBA" id="ARBA00022989"/>
    </source>
</evidence>
<protein>
    <submittedName>
        <fullName evidence="9">Spore gernimation protein</fullName>
    </submittedName>
</protein>
<keyword evidence="4" id="KW-0309">Germination</keyword>
<dbReference type="RefSeq" id="WP_122919661.1">
    <property type="nucleotide sequence ID" value="NZ_RHHQ01000015.1"/>
</dbReference>
<dbReference type="Gene3D" id="1.20.1740.10">
    <property type="entry name" value="Amino acid/polyamine transporter I"/>
    <property type="match status" value="1"/>
</dbReference>
<feature type="transmembrane region" description="Helical" evidence="8">
    <location>
        <begin position="219"/>
        <end position="245"/>
    </location>
</feature>
<feature type="transmembrane region" description="Helical" evidence="8">
    <location>
        <begin position="271"/>
        <end position="296"/>
    </location>
</feature>
<gene>
    <name evidence="9" type="ORF">EDM56_19920</name>
</gene>
<evidence type="ECO:0000256" key="2">
    <source>
        <dbReference type="ARBA" id="ARBA00007998"/>
    </source>
</evidence>
<dbReference type="GO" id="GO:0016020">
    <property type="term" value="C:membrane"/>
    <property type="evidence" value="ECO:0007669"/>
    <property type="project" value="UniProtKB-SubCell"/>
</dbReference>
<dbReference type="GO" id="GO:0009847">
    <property type="term" value="P:spore germination"/>
    <property type="evidence" value="ECO:0007669"/>
    <property type="project" value="InterPro"/>
</dbReference>
<evidence type="ECO:0000256" key="1">
    <source>
        <dbReference type="ARBA" id="ARBA00004141"/>
    </source>
</evidence>
<reference evidence="9 10" key="1">
    <citation type="submission" date="2018-10" db="EMBL/GenBank/DDBJ databases">
        <title>Phylogenomics of Brevibacillus.</title>
        <authorList>
            <person name="Dunlap C."/>
        </authorList>
    </citation>
    <scope>NUCLEOTIDE SEQUENCE [LARGE SCALE GENOMIC DNA]</scope>
    <source>
        <strain evidence="9 10">JCM 15716</strain>
    </source>
</reference>
<evidence type="ECO:0000313" key="9">
    <source>
        <dbReference type="EMBL" id="RNB85176.1"/>
    </source>
</evidence>